<dbReference type="InterPro" id="IPR004700">
    <property type="entry name" value="PTS_IIC_man"/>
</dbReference>
<evidence type="ECO:0000256" key="5">
    <source>
        <dbReference type="ARBA" id="ARBA00022683"/>
    </source>
</evidence>
<keyword evidence="5" id="KW-0598">Phosphotransferase system</keyword>
<evidence type="ECO:0000256" key="2">
    <source>
        <dbReference type="ARBA" id="ARBA00022448"/>
    </source>
</evidence>
<reference evidence="10" key="1">
    <citation type="submission" date="2021-05" db="EMBL/GenBank/DDBJ databases">
        <title>Energy efficiency and biological interactions define the core microbiome of deep oligotrophic groundwater.</title>
        <authorList>
            <person name="Mehrshad M."/>
            <person name="Lopez-Fernandez M."/>
            <person name="Bell E."/>
            <person name="Bernier-Latmani R."/>
            <person name="Bertilsson S."/>
            <person name="Dopson M."/>
        </authorList>
    </citation>
    <scope>NUCLEOTIDE SEQUENCE</scope>
    <source>
        <strain evidence="10">Modern_marine.mb.64</strain>
    </source>
</reference>
<feature type="transmembrane region" description="Helical" evidence="9">
    <location>
        <begin position="108"/>
        <end position="129"/>
    </location>
</feature>
<comment type="caution">
    <text evidence="10">The sequence shown here is derived from an EMBL/GenBank/DDBJ whole genome shotgun (WGS) entry which is preliminary data.</text>
</comment>
<proteinExistence type="predicted"/>
<keyword evidence="7 9" id="KW-1133">Transmembrane helix</keyword>
<feature type="transmembrane region" description="Helical" evidence="9">
    <location>
        <begin position="67"/>
        <end position="88"/>
    </location>
</feature>
<evidence type="ECO:0000256" key="8">
    <source>
        <dbReference type="ARBA" id="ARBA00023136"/>
    </source>
</evidence>
<organism evidence="10 11">
    <name type="scientific">Eiseniibacteriota bacterium</name>
    <dbReference type="NCBI Taxonomy" id="2212470"/>
    <lineage>
        <taxon>Bacteria</taxon>
        <taxon>Candidatus Eiseniibacteriota</taxon>
    </lineage>
</organism>
<dbReference type="EMBL" id="JAHJDP010000018">
    <property type="protein sequence ID" value="MBU2689831.1"/>
    <property type="molecule type" value="Genomic_DNA"/>
</dbReference>
<protein>
    <submittedName>
        <fullName evidence="10">PTS sugar transporter subunit IIC</fullName>
    </submittedName>
</protein>
<gene>
    <name evidence="10" type="ORF">KJ970_02810</name>
</gene>
<evidence type="ECO:0000313" key="11">
    <source>
        <dbReference type="Proteomes" id="UP000777784"/>
    </source>
</evidence>
<dbReference type="Proteomes" id="UP000777784">
    <property type="component" value="Unassembled WGS sequence"/>
</dbReference>
<dbReference type="Pfam" id="PF03609">
    <property type="entry name" value="EII-Sor"/>
    <property type="match status" value="1"/>
</dbReference>
<evidence type="ECO:0000256" key="9">
    <source>
        <dbReference type="SAM" id="Phobius"/>
    </source>
</evidence>
<feature type="transmembrane region" description="Helical" evidence="9">
    <location>
        <begin position="236"/>
        <end position="253"/>
    </location>
</feature>
<evidence type="ECO:0000256" key="3">
    <source>
        <dbReference type="ARBA" id="ARBA00022475"/>
    </source>
</evidence>
<evidence type="ECO:0000256" key="1">
    <source>
        <dbReference type="ARBA" id="ARBA00004651"/>
    </source>
</evidence>
<dbReference type="GO" id="GO:0009401">
    <property type="term" value="P:phosphoenolpyruvate-dependent sugar phosphotransferase system"/>
    <property type="evidence" value="ECO:0007669"/>
    <property type="project" value="UniProtKB-KW"/>
</dbReference>
<keyword evidence="6 9" id="KW-0812">Transmembrane</keyword>
<keyword evidence="2" id="KW-0813">Transport</keyword>
<feature type="transmembrane region" description="Helical" evidence="9">
    <location>
        <begin position="37"/>
        <end position="60"/>
    </location>
</feature>
<keyword evidence="4 10" id="KW-0762">Sugar transport</keyword>
<dbReference type="GO" id="GO:0005886">
    <property type="term" value="C:plasma membrane"/>
    <property type="evidence" value="ECO:0007669"/>
    <property type="project" value="UniProtKB-SubCell"/>
</dbReference>
<comment type="subcellular location">
    <subcellularLocation>
        <location evidence="1">Cell membrane</location>
        <topology evidence="1">Multi-pass membrane protein</topology>
    </subcellularLocation>
</comment>
<evidence type="ECO:0000256" key="4">
    <source>
        <dbReference type="ARBA" id="ARBA00022597"/>
    </source>
</evidence>
<name>A0A948W5Q6_UNCEI</name>
<keyword evidence="8 9" id="KW-0472">Membrane</keyword>
<evidence type="ECO:0000313" key="10">
    <source>
        <dbReference type="EMBL" id="MBU2689831.1"/>
    </source>
</evidence>
<accession>A0A948W5Q6</accession>
<feature type="transmembrane region" description="Helical" evidence="9">
    <location>
        <begin position="161"/>
        <end position="188"/>
    </location>
</feature>
<keyword evidence="3" id="KW-1003">Cell membrane</keyword>
<feature type="transmembrane region" description="Helical" evidence="9">
    <location>
        <begin position="208"/>
        <end position="229"/>
    </location>
</feature>
<evidence type="ECO:0000256" key="7">
    <source>
        <dbReference type="ARBA" id="ARBA00022989"/>
    </source>
</evidence>
<evidence type="ECO:0000256" key="6">
    <source>
        <dbReference type="ARBA" id="ARBA00022692"/>
    </source>
</evidence>
<dbReference type="AlphaFoldDB" id="A0A948W5Q6"/>
<sequence>MPVEQMETLRWILLILWIFWVGVDRRAFGNFQLHQPLIASTVSGLIVGLPEMGCLMGVALQAVWLQPLTLGGVIPLATGPAACAGILWLRTILPAGSGWLGDGSPLDLLKVVAPLPLIILWVAVLGVFLEGKIRKINWRLENEEGDRSGTRGHPGFRITAIGLALPGLAAILAVIGSVGPILLIRLLIGGKEPAVSVISDLPSMEGGLLPIYLWVLLGIGLGGEVGRLIRSQPRGWGWIAAGILGGLVIGWVLS</sequence>